<dbReference type="PANTHER" id="PTHR43791">
    <property type="entry name" value="PERMEASE-RELATED"/>
    <property type="match status" value="1"/>
</dbReference>
<accession>S7S008</accession>
<dbReference type="AlphaFoldDB" id="S7S008"/>
<keyword evidence="2" id="KW-0813">Transport</keyword>
<dbReference type="eggNOG" id="KOG2533">
    <property type="taxonomic scope" value="Eukaryota"/>
</dbReference>
<dbReference type="InterPro" id="IPR036259">
    <property type="entry name" value="MFS_trans_sf"/>
</dbReference>
<evidence type="ECO:0000313" key="9">
    <source>
        <dbReference type="Proteomes" id="UP000030669"/>
    </source>
</evidence>
<dbReference type="Pfam" id="PF07690">
    <property type="entry name" value="MFS_1"/>
    <property type="match status" value="1"/>
</dbReference>
<protein>
    <submittedName>
        <fullName evidence="8">MFS transporter</fullName>
    </submittedName>
</protein>
<feature type="transmembrane region" description="Helical" evidence="7">
    <location>
        <begin position="177"/>
        <end position="195"/>
    </location>
</feature>
<proteinExistence type="predicted"/>
<dbReference type="KEGG" id="gtr:GLOTRDRAFT_124422"/>
<feature type="transmembrane region" description="Helical" evidence="7">
    <location>
        <begin position="373"/>
        <end position="391"/>
    </location>
</feature>
<dbReference type="PANTHER" id="PTHR43791:SF50">
    <property type="entry name" value="TRANSPORTER, PUTATIVE (AFU_ORTHOLOGUE AFUA_2G00840)-RELATED"/>
    <property type="match status" value="1"/>
</dbReference>
<evidence type="ECO:0000256" key="7">
    <source>
        <dbReference type="SAM" id="Phobius"/>
    </source>
</evidence>
<feature type="transmembrane region" description="Helical" evidence="7">
    <location>
        <begin position="432"/>
        <end position="454"/>
    </location>
</feature>
<dbReference type="Gene3D" id="1.20.1250.20">
    <property type="entry name" value="MFS general substrate transporter like domains"/>
    <property type="match status" value="2"/>
</dbReference>
<evidence type="ECO:0000313" key="8">
    <source>
        <dbReference type="EMBL" id="EPQ60670.1"/>
    </source>
</evidence>
<evidence type="ECO:0000256" key="2">
    <source>
        <dbReference type="ARBA" id="ARBA00022448"/>
    </source>
</evidence>
<dbReference type="GO" id="GO:0016020">
    <property type="term" value="C:membrane"/>
    <property type="evidence" value="ECO:0007669"/>
    <property type="project" value="UniProtKB-SubCell"/>
</dbReference>
<dbReference type="OrthoDB" id="2985014at2759"/>
<dbReference type="InterPro" id="IPR011701">
    <property type="entry name" value="MFS"/>
</dbReference>
<reference evidence="8 9" key="1">
    <citation type="journal article" date="2012" name="Science">
        <title>The Paleozoic origin of enzymatic lignin decomposition reconstructed from 31 fungal genomes.</title>
        <authorList>
            <person name="Floudas D."/>
            <person name="Binder M."/>
            <person name="Riley R."/>
            <person name="Barry K."/>
            <person name="Blanchette R.A."/>
            <person name="Henrissat B."/>
            <person name="Martinez A.T."/>
            <person name="Otillar R."/>
            <person name="Spatafora J.W."/>
            <person name="Yadav J.S."/>
            <person name="Aerts A."/>
            <person name="Benoit I."/>
            <person name="Boyd A."/>
            <person name="Carlson A."/>
            <person name="Copeland A."/>
            <person name="Coutinho P.M."/>
            <person name="de Vries R.P."/>
            <person name="Ferreira P."/>
            <person name="Findley K."/>
            <person name="Foster B."/>
            <person name="Gaskell J."/>
            <person name="Glotzer D."/>
            <person name="Gorecki P."/>
            <person name="Heitman J."/>
            <person name="Hesse C."/>
            <person name="Hori C."/>
            <person name="Igarashi K."/>
            <person name="Jurgens J.A."/>
            <person name="Kallen N."/>
            <person name="Kersten P."/>
            <person name="Kohler A."/>
            <person name="Kuees U."/>
            <person name="Kumar T.K.A."/>
            <person name="Kuo A."/>
            <person name="LaButti K."/>
            <person name="Larrondo L.F."/>
            <person name="Lindquist E."/>
            <person name="Ling A."/>
            <person name="Lombard V."/>
            <person name="Lucas S."/>
            <person name="Lundell T."/>
            <person name="Martin R."/>
            <person name="McLaughlin D.J."/>
            <person name="Morgenstern I."/>
            <person name="Morin E."/>
            <person name="Murat C."/>
            <person name="Nagy L.G."/>
            <person name="Nolan M."/>
            <person name="Ohm R.A."/>
            <person name="Patyshakuliyeva A."/>
            <person name="Rokas A."/>
            <person name="Ruiz-Duenas F.J."/>
            <person name="Sabat G."/>
            <person name="Salamov A."/>
            <person name="Samejima M."/>
            <person name="Schmutz J."/>
            <person name="Slot J.C."/>
            <person name="St John F."/>
            <person name="Stenlid J."/>
            <person name="Sun H."/>
            <person name="Sun S."/>
            <person name="Syed K."/>
            <person name="Tsang A."/>
            <person name="Wiebenga A."/>
            <person name="Young D."/>
            <person name="Pisabarro A."/>
            <person name="Eastwood D.C."/>
            <person name="Martin F."/>
            <person name="Cullen D."/>
            <person name="Grigoriev I.V."/>
            <person name="Hibbett D.S."/>
        </authorList>
    </citation>
    <scope>NUCLEOTIDE SEQUENCE [LARGE SCALE GENOMIC DNA]</scope>
    <source>
        <strain evidence="8 9">ATCC 11539</strain>
    </source>
</reference>
<feature type="transmembrane region" description="Helical" evidence="7">
    <location>
        <begin position="397"/>
        <end position="420"/>
    </location>
</feature>
<evidence type="ECO:0000256" key="6">
    <source>
        <dbReference type="SAM" id="MobiDB-lite"/>
    </source>
</evidence>
<keyword evidence="9" id="KW-1185">Reference proteome</keyword>
<gene>
    <name evidence="8" type="ORF">GLOTRDRAFT_124422</name>
</gene>
<dbReference type="Proteomes" id="UP000030669">
    <property type="component" value="Unassembled WGS sequence"/>
</dbReference>
<evidence type="ECO:0000256" key="3">
    <source>
        <dbReference type="ARBA" id="ARBA00022692"/>
    </source>
</evidence>
<comment type="subcellular location">
    <subcellularLocation>
        <location evidence="1">Membrane</location>
        <topology evidence="1">Multi-pass membrane protein</topology>
    </subcellularLocation>
</comment>
<evidence type="ECO:0000256" key="5">
    <source>
        <dbReference type="ARBA" id="ARBA00023136"/>
    </source>
</evidence>
<dbReference type="SUPFAM" id="SSF103473">
    <property type="entry name" value="MFS general substrate transporter"/>
    <property type="match status" value="1"/>
</dbReference>
<dbReference type="OMA" id="FKHPTTY"/>
<sequence length="480" mass="52863">MVEKSPLPSDVLVPEPKDEESVAVDEVPTPELRGFSPEEERCMLRKMDWNIVPALAFMYLCNSLDRSNVGNAKTDGWDKDVGLTGDQYFVLVMVFYVPFCLFGTPLSLVVKRFSAARVIPLLMLGYGVMALLTGIAKNFSQIFALRWFLGAFESATLPGIVYYLSTFYKRDELASRIGFFYGLIAFGVFQIKNSAYRGWQYLFWIEGPYLTSITALTGVPPSDFRRLDNCVLHFRIFLAGRFSNSSQSRIGDEITTKPRSPRTARFLTPHEKDIAEARILSDASNAIDEQLSVRHAFGAFKEWQYAVWALICLCFGVPQTSVTNFLPQIVASLGYSTVKTNLFTIAPNIIGTIALIILTTSSDRFRERTIHTCVALAINLVGFIILGLVDAASHRQIAYLACFLLCMGSAAPAVLVSSWYSNNTMSESRRAVVAAVMVGISNSAGLISANVFRAEDAPRYIPALITAACFGGVGIVLVAG</sequence>
<dbReference type="GO" id="GO:0022857">
    <property type="term" value="F:transmembrane transporter activity"/>
    <property type="evidence" value="ECO:0007669"/>
    <property type="project" value="InterPro"/>
</dbReference>
<organism evidence="8 9">
    <name type="scientific">Gloeophyllum trabeum (strain ATCC 11539 / FP-39264 / Madison 617)</name>
    <name type="common">Brown rot fungus</name>
    <dbReference type="NCBI Taxonomy" id="670483"/>
    <lineage>
        <taxon>Eukaryota</taxon>
        <taxon>Fungi</taxon>
        <taxon>Dikarya</taxon>
        <taxon>Basidiomycota</taxon>
        <taxon>Agaricomycotina</taxon>
        <taxon>Agaricomycetes</taxon>
        <taxon>Gloeophyllales</taxon>
        <taxon>Gloeophyllaceae</taxon>
        <taxon>Gloeophyllum</taxon>
    </lineage>
</organism>
<evidence type="ECO:0000256" key="4">
    <source>
        <dbReference type="ARBA" id="ARBA00022989"/>
    </source>
</evidence>
<dbReference type="EMBL" id="KB469296">
    <property type="protein sequence ID" value="EPQ60670.1"/>
    <property type="molecule type" value="Genomic_DNA"/>
</dbReference>
<feature type="transmembrane region" description="Helical" evidence="7">
    <location>
        <begin position="145"/>
        <end position="165"/>
    </location>
</feature>
<dbReference type="RefSeq" id="XP_007861026.1">
    <property type="nucleotide sequence ID" value="XM_007862835.1"/>
</dbReference>
<dbReference type="HOGENOM" id="CLU_001265_0_1_1"/>
<keyword evidence="3 7" id="KW-0812">Transmembrane</keyword>
<evidence type="ECO:0000256" key="1">
    <source>
        <dbReference type="ARBA" id="ARBA00004141"/>
    </source>
</evidence>
<feature type="transmembrane region" description="Helical" evidence="7">
    <location>
        <begin position="303"/>
        <end position="322"/>
    </location>
</feature>
<feature type="region of interest" description="Disordered" evidence="6">
    <location>
        <begin position="1"/>
        <end position="26"/>
    </location>
</feature>
<feature type="transmembrane region" description="Helical" evidence="7">
    <location>
        <begin position="342"/>
        <end position="361"/>
    </location>
</feature>
<keyword evidence="5 7" id="KW-0472">Membrane</keyword>
<keyword evidence="4 7" id="KW-1133">Transmembrane helix</keyword>
<feature type="transmembrane region" description="Helical" evidence="7">
    <location>
        <begin position="121"/>
        <end position="139"/>
    </location>
</feature>
<feature type="transmembrane region" description="Helical" evidence="7">
    <location>
        <begin position="88"/>
        <end position="109"/>
    </location>
</feature>
<dbReference type="GeneID" id="19301089"/>
<dbReference type="FunFam" id="1.20.1250.20:FF:000013">
    <property type="entry name" value="MFS general substrate transporter"/>
    <property type="match status" value="1"/>
</dbReference>
<feature type="transmembrane region" description="Helical" evidence="7">
    <location>
        <begin position="460"/>
        <end position="479"/>
    </location>
</feature>
<name>S7S008_GLOTA</name>